<organism evidence="2 3">
    <name type="scientific">Candidatus Zambryskibacteria bacterium RIFCSPLOWO2_01_FULL_47_14</name>
    <dbReference type="NCBI Taxonomy" id="1802763"/>
    <lineage>
        <taxon>Bacteria</taxon>
        <taxon>Candidatus Zambryskiibacteriota</taxon>
    </lineage>
</organism>
<dbReference type="AlphaFoldDB" id="A0A1G2UAJ4"/>
<dbReference type="InterPro" id="IPR012337">
    <property type="entry name" value="RNaseH-like_sf"/>
</dbReference>
<evidence type="ECO:0000313" key="3">
    <source>
        <dbReference type="Proteomes" id="UP000177068"/>
    </source>
</evidence>
<comment type="caution">
    <text evidence="2">The sequence shown here is derived from an EMBL/GenBank/DDBJ whole genome shotgun (WGS) entry which is preliminary data.</text>
</comment>
<dbReference type="Proteomes" id="UP000177068">
    <property type="component" value="Unassembled WGS sequence"/>
</dbReference>
<dbReference type="EMBL" id="MHWG01000006">
    <property type="protein sequence ID" value="OHB06012.1"/>
    <property type="molecule type" value="Genomic_DNA"/>
</dbReference>
<feature type="domain" description="YprB ribonuclease H-like" evidence="1">
    <location>
        <begin position="5"/>
        <end position="153"/>
    </location>
</feature>
<dbReference type="Gene3D" id="3.30.420.10">
    <property type="entry name" value="Ribonuclease H-like superfamily/Ribonuclease H"/>
    <property type="match status" value="1"/>
</dbReference>
<reference evidence="2 3" key="1">
    <citation type="journal article" date="2016" name="Nat. Commun.">
        <title>Thousands of microbial genomes shed light on interconnected biogeochemical processes in an aquifer system.</title>
        <authorList>
            <person name="Anantharaman K."/>
            <person name="Brown C.T."/>
            <person name="Hug L.A."/>
            <person name="Sharon I."/>
            <person name="Castelle C.J."/>
            <person name="Probst A.J."/>
            <person name="Thomas B.C."/>
            <person name="Singh A."/>
            <person name="Wilkins M.J."/>
            <person name="Karaoz U."/>
            <person name="Brodie E.L."/>
            <person name="Williams K.H."/>
            <person name="Hubbard S.S."/>
            <person name="Banfield J.F."/>
        </authorList>
    </citation>
    <scope>NUCLEOTIDE SEQUENCE [LARGE SCALE GENOMIC DNA]</scope>
</reference>
<evidence type="ECO:0000313" key="2">
    <source>
        <dbReference type="EMBL" id="OHB06012.1"/>
    </source>
</evidence>
<sequence>MRKIVFDIETSNIFSDVGSADPAALDIAVVGIYDSETNSYSTYLKEELKDLWPVLERADILVGFYSEHFDLPLLNKYYPGDLSKIKQLDILKEIRKQFGRGMSLDKLAEGTLGKGKSGHGLKATEWWKQGEYNKVREYCLDDVRITKEIYDYALTNQKLSFKEGGQLREFKLDTSDWETPGEHKMTFSMPF</sequence>
<dbReference type="InterPro" id="IPR038720">
    <property type="entry name" value="YprB_RNase_H-like_dom"/>
</dbReference>
<proteinExistence type="predicted"/>
<dbReference type="GO" id="GO:0003676">
    <property type="term" value="F:nucleic acid binding"/>
    <property type="evidence" value="ECO:0007669"/>
    <property type="project" value="InterPro"/>
</dbReference>
<dbReference type="Pfam" id="PF13482">
    <property type="entry name" value="RNase_H_2"/>
    <property type="match status" value="1"/>
</dbReference>
<accession>A0A1G2UAJ4</accession>
<gene>
    <name evidence="2" type="ORF">A3A26_03465</name>
</gene>
<evidence type="ECO:0000259" key="1">
    <source>
        <dbReference type="Pfam" id="PF13482"/>
    </source>
</evidence>
<dbReference type="SUPFAM" id="SSF53098">
    <property type="entry name" value="Ribonuclease H-like"/>
    <property type="match status" value="1"/>
</dbReference>
<protein>
    <recommendedName>
        <fullName evidence="1">YprB ribonuclease H-like domain-containing protein</fullName>
    </recommendedName>
</protein>
<name>A0A1G2UAJ4_9BACT</name>
<dbReference type="InterPro" id="IPR036397">
    <property type="entry name" value="RNaseH_sf"/>
</dbReference>